<comment type="subcellular location">
    <subcellularLocation>
        <location evidence="1">Cell membrane</location>
        <topology evidence="1">Multi-pass membrane protein</topology>
    </subcellularLocation>
</comment>
<proteinExistence type="predicted"/>
<evidence type="ECO:0000256" key="2">
    <source>
        <dbReference type="ARBA" id="ARBA00022475"/>
    </source>
</evidence>
<feature type="transmembrane region" description="Helical" evidence="6">
    <location>
        <begin position="218"/>
        <end position="239"/>
    </location>
</feature>
<name>A0A3B0TT43_9ZZZZ</name>
<evidence type="ECO:0000313" key="9">
    <source>
        <dbReference type="EMBL" id="VAW16607.1"/>
    </source>
</evidence>
<dbReference type="PANTHER" id="PTHR30619">
    <property type="entry name" value="DNA INTERNALIZATION/COMPETENCE PROTEIN COMEC/REC2"/>
    <property type="match status" value="1"/>
</dbReference>
<dbReference type="InterPro" id="IPR004477">
    <property type="entry name" value="ComEC_N"/>
</dbReference>
<evidence type="ECO:0000256" key="4">
    <source>
        <dbReference type="ARBA" id="ARBA00022989"/>
    </source>
</evidence>
<dbReference type="GO" id="GO:0005886">
    <property type="term" value="C:plasma membrane"/>
    <property type="evidence" value="ECO:0007669"/>
    <property type="project" value="UniProtKB-SubCell"/>
</dbReference>
<dbReference type="InterPro" id="IPR025405">
    <property type="entry name" value="DUF4131"/>
</dbReference>
<dbReference type="InterPro" id="IPR052159">
    <property type="entry name" value="Competence_DNA_uptake"/>
</dbReference>
<feature type="transmembrane region" description="Helical" evidence="6">
    <location>
        <begin position="464"/>
        <end position="482"/>
    </location>
</feature>
<dbReference type="AlphaFoldDB" id="A0A3B0TT43"/>
<feature type="transmembrane region" description="Helical" evidence="6">
    <location>
        <begin position="363"/>
        <end position="387"/>
    </location>
</feature>
<feature type="non-terminal residue" evidence="9">
    <location>
        <position position="1"/>
    </location>
</feature>
<keyword evidence="3 6" id="KW-0812">Transmembrane</keyword>
<evidence type="ECO:0000259" key="7">
    <source>
        <dbReference type="Pfam" id="PF03772"/>
    </source>
</evidence>
<organism evidence="9">
    <name type="scientific">hydrothermal vent metagenome</name>
    <dbReference type="NCBI Taxonomy" id="652676"/>
    <lineage>
        <taxon>unclassified sequences</taxon>
        <taxon>metagenomes</taxon>
        <taxon>ecological metagenomes</taxon>
    </lineage>
</organism>
<evidence type="ECO:0000256" key="1">
    <source>
        <dbReference type="ARBA" id="ARBA00004651"/>
    </source>
</evidence>
<feature type="transmembrane region" description="Helical" evidence="6">
    <location>
        <begin position="269"/>
        <end position="286"/>
    </location>
</feature>
<dbReference type="NCBIfam" id="TIGR00360">
    <property type="entry name" value="ComEC_N-term"/>
    <property type="match status" value="1"/>
</dbReference>
<protein>
    <submittedName>
        <fullName evidence="9">DNA internalization-related competence protein ComEC/Rec2</fullName>
    </submittedName>
</protein>
<feature type="transmembrane region" description="Helical" evidence="6">
    <location>
        <begin position="423"/>
        <end position="444"/>
    </location>
</feature>
<evidence type="ECO:0000259" key="8">
    <source>
        <dbReference type="Pfam" id="PF13567"/>
    </source>
</evidence>
<keyword evidence="2" id="KW-1003">Cell membrane</keyword>
<feature type="transmembrane region" description="Helical" evidence="6">
    <location>
        <begin position="246"/>
        <end position="263"/>
    </location>
</feature>
<evidence type="ECO:0000256" key="5">
    <source>
        <dbReference type="ARBA" id="ARBA00023136"/>
    </source>
</evidence>
<feature type="transmembrane region" description="Helical" evidence="6">
    <location>
        <begin position="393"/>
        <end position="416"/>
    </location>
</feature>
<gene>
    <name evidence="9" type="ORF">MNBD_BACTEROID05-761</name>
</gene>
<dbReference type="PANTHER" id="PTHR30619:SF1">
    <property type="entry name" value="RECOMBINATION PROTEIN 2"/>
    <property type="match status" value="1"/>
</dbReference>
<evidence type="ECO:0000256" key="3">
    <source>
        <dbReference type="ARBA" id="ARBA00022692"/>
    </source>
</evidence>
<dbReference type="Pfam" id="PF13567">
    <property type="entry name" value="DUF4131"/>
    <property type="match status" value="1"/>
</dbReference>
<feature type="domain" description="ComEC/Rec2-related protein" evidence="7">
    <location>
        <begin position="196"/>
        <end position="477"/>
    </location>
</feature>
<keyword evidence="5 6" id="KW-0472">Membrane</keyword>
<sequence>VFLFFLVVAIKKGRIKTVCLSVVYVFLGMLYVQSHQLLEKNHIEYEARYFKNKPANIQGVITSAVTVKERFSSFRTSFYLDVSSIEAPWGWKNVKGRVFVNIFTKRNLEYGDLIQVSGKLHYPFEFDNETNFSYRNYLANYGVKQILSVKKTALVDVLEKGKGSTFIDLSQRLRRHLRSFLAQHLSKNEAGLLQAMLLGERSHIPQAIRDLFAHTGTVHILAVSGLHVGVIAGFVFLLIKILPLRREIQIILTIFILGGYVFLAGARPSTVRAGLMTTFFLLSVLLERKQNHLNTLSMTGLILLLINPLNLFDVGFQLSFSCVLAIIVLTPILSPWIMIIFGVSGTFSREVSLSWQYKVRKNIAESVSVSASVWIGVMGLTVYYFGIISPVTVLANLIIVPLMCVNIGLGFGLLTVGSFFTGLVPFFVICQKFCLNLMVAAAFLLNKFPFAYFFIREVTLKKVMVYYVFLVVLLIVICRVQTSRSSIDKAIRL</sequence>
<reference evidence="9" key="1">
    <citation type="submission" date="2018-06" db="EMBL/GenBank/DDBJ databases">
        <authorList>
            <person name="Zhirakovskaya E."/>
        </authorList>
    </citation>
    <scope>NUCLEOTIDE SEQUENCE</scope>
</reference>
<feature type="transmembrane region" description="Helical" evidence="6">
    <location>
        <begin position="318"/>
        <end position="343"/>
    </location>
</feature>
<feature type="domain" description="DUF4131" evidence="8">
    <location>
        <begin position="2"/>
        <end position="152"/>
    </location>
</feature>
<dbReference type="Pfam" id="PF03772">
    <property type="entry name" value="Competence"/>
    <property type="match status" value="1"/>
</dbReference>
<evidence type="ECO:0000256" key="6">
    <source>
        <dbReference type="SAM" id="Phobius"/>
    </source>
</evidence>
<keyword evidence="4 6" id="KW-1133">Transmembrane helix</keyword>
<accession>A0A3B0TT43</accession>
<feature type="transmembrane region" description="Helical" evidence="6">
    <location>
        <begin position="293"/>
        <end position="312"/>
    </location>
</feature>
<dbReference type="EMBL" id="UOEN01000334">
    <property type="protein sequence ID" value="VAW16607.1"/>
    <property type="molecule type" value="Genomic_DNA"/>
</dbReference>